<comment type="similarity">
    <text evidence="1">Belongs to the peptidase A24 family.</text>
</comment>
<feature type="transmembrane region" description="Helical" evidence="2">
    <location>
        <begin position="12"/>
        <end position="30"/>
    </location>
</feature>
<dbReference type="EMBL" id="WAGX01000005">
    <property type="protein sequence ID" value="KAB1438632.1"/>
    <property type="molecule type" value="Genomic_DNA"/>
</dbReference>
<keyword evidence="5" id="KW-1185">Reference proteome</keyword>
<feature type="transmembrane region" description="Helical" evidence="2">
    <location>
        <begin position="62"/>
        <end position="80"/>
    </location>
</feature>
<dbReference type="OrthoDB" id="2057245at2"/>
<dbReference type="Gene3D" id="1.20.120.1220">
    <property type="match status" value="1"/>
</dbReference>
<accession>A0A7V7QL77</accession>
<dbReference type="InterPro" id="IPR050882">
    <property type="entry name" value="Prepilin_peptidase/N-MTase"/>
</dbReference>
<dbReference type="GO" id="GO:0005886">
    <property type="term" value="C:plasma membrane"/>
    <property type="evidence" value="ECO:0007669"/>
    <property type="project" value="TreeGrafter"/>
</dbReference>
<reference evidence="4 5" key="1">
    <citation type="submission" date="2019-09" db="EMBL/GenBank/DDBJ databases">
        <authorList>
            <person name="Valk L.C."/>
        </authorList>
    </citation>
    <scope>NUCLEOTIDE SEQUENCE [LARGE SCALE GENOMIC DNA]</scope>
    <source>
        <strain evidence="4">GalUA</strain>
    </source>
</reference>
<dbReference type="GO" id="GO:0004190">
    <property type="term" value="F:aspartic-type endopeptidase activity"/>
    <property type="evidence" value="ECO:0007669"/>
    <property type="project" value="InterPro"/>
</dbReference>
<dbReference type="PANTHER" id="PTHR30487">
    <property type="entry name" value="TYPE 4 PREPILIN-LIKE PROTEINS LEADER PEPTIDE-PROCESSING ENZYME"/>
    <property type="match status" value="1"/>
</dbReference>
<dbReference type="Proteomes" id="UP000461768">
    <property type="component" value="Unassembled WGS sequence"/>
</dbReference>
<keyword evidence="2" id="KW-0812">Transmembrane</keyword>
<feature type="transmembrane region" description="Helical" evidence="2">
    <location>
        <begin position="37"/>
        <end position="56"/>
    </location>
</feature>
<evidence type="ECO:0000256" key="1">
    <source>
        <dbReference type="ARBA" id="ARBA00005801"/>
    </source>
</evidence>
<protein>
    <submittedName>
        <fullName evidence="4">Prepilin peptidase</fullName>
    </submittedName>
</protein>
<reference evidence="4 5" key="2">
    <citation type="submission" date="2020-02" db="EMBL/GenBank/DDBJ databases">
        <title>Candidatus Galacturonibacter soehngenii shows hetero-acetogenic catabolism of galacturonic acid but lacks a canonical carbon monoxide dehydrogenase/acetyl-CoA synthase complex.</title>
        <authorList>
            <person name="Diender M."/>
            <person name="Stouten G.R."/>
            <person name="Petersen J.F."/>
            <person name="Nielsen P.H."/>
            <person name="Dueholm M.S."/>
            <person name="Pronk J.T."/>
            <person name="Van Loosdrecht M.C.M."/>
        </authorList>
    </citation>
    <scope>NUCLEOTIDE SEQUENCE [LARGE SCALE GENOMIC DNA]</scope>
    <source>
        <strain evidence="4">GalUA</strain>
    </source>
</reference>
<dbReference type="InterPro" id="IPR000045">
    <property type="entry name" value="Prepilin_IV_endopep_pep"/>
</dbReference>
<organism evidence="4 5">
    <name type="scientific">Candidatus Galacturonatibacter soehngenii</name>
    <dbReference type="NCBI Taxonomy" id="2307010"/>
    <lineage>
        <taxon>Bacteria</taxon>
        <taxon>Bacillati</taxon>
        <taxon>Bacillota</taxon>
        <taxon>Clostridia</taxon>
        <taxon>Lachnospirales</taxon>
        <taxon>Lachnospiraceae</taxon>
        <taxon>Candidatus Galacturonatibacter</taxon>
    </lineage>
</organism>
<dbReference type="GO" id="GO:0006465">
    <property type="term" value="P:signal peptide processing"/>
    <property type="evidence" value="ECO:0007669"/>
    <property type="project" value="TreeGrafter"/>
</dbReference>
<comment type="caution">
    <text evidence="4">The sequence shown here is derived from an EMBL/GenBank/DDBJ whole genome shotgun (WGS) entry which is preliminary data.</text>
</comment>
<dbReference type="PANTHER" id="PTHR30487:SF0">
    <property type="entry name" value="PREPILIN LEADER PEPTIDASE_N-METHYLTRANSFERASE-RELATED"/>
    <property type="match status" value="1"/>
</dbReference>
<proteinExistence type="inferred from homology"/>
<keyword evidence="2" id="KW-1133">Transmembrane helix</keyword>
<feature type="transmembrane region" description="Helical" evidence="2">
    <location>
        <begin position="92"/>
        <end position="123"/>
    </location>
</feature>
<keyword evidence="2" id="KW-0472">Membrane</keyword>
<sequence>MPKMWQLEYGGNMVVIKILVLTMLSIMSIMDLKSKRINLYFLIPFLVSGVICNLSYQLVPLTSLIGGVGIGIVLLMISFVTKGKIGSGDGIILMVTGLFLGFYDNLLLLLSATFLSAIVGAFILLKKGMNKNYEIPFIPFLLLSFAGGLIIWR</sequence>
<dbReference type="Pfam" id="PF01478">
    <property type="entry name" value="Peptidase_A24"/>
    <property type="match status" value="1"/>
</dbReference>
<gene>
    <name evidence="4" type="ORF">F7O84_13975</name>
</gene>
<dbReference type="AlphaFoldDB" id="A0A7V7QL77"/>
<feature type="transmembrane region" description="Helical" evidence="2">
    <location>
        <begin position="135"/>
        <end position="152"/>
    </location>
</feature>
<name>A0A7V7QL77_9FIRM</name>
<evidence type="ECO:0000256" key="2">
    <source>
        <dbReference type="SAM" id="Phobius"/>
    </source>
</evidence>
<feature type="domain" description="Prepilin type IV endopeptidase peptidase" evidence="3">
    <location>
        <begin position="18"/>
        <end position="120"/>
    </location>
</feature>
<evidence type="ECO:0000313" key="4">
    <source>
        <dbReference type="EMBL" id="KAB1438632.1"/>
    </source>
</evidence>
<evidence type="ECO:0000313" key="5">
    <source>
        <dbReference type="Proteomes" id="UP000461768"/>
    </source>
</evidence>
<evidence type="ECO:0000259" key="3">
    <source>
        <dbReference type="Pfam" id="PF01478"/>
    </source>
</evidence>